<evidence type="ECO:0000256" key="2">
    <source>
        <dbReference type="SAM" id="SignalP"/>
    </source>
</evidence>
<comment type="caution">
    <text evidence="3">The sequence shown here is derived from an EMBL/GenBank/DDBJ whole genome shotgun (WGS) entry which is preliminary data.</text>
</comment>
<protein>
    <submittedName>
        <fullName evidence="3">Uncharacterized protein</fullName>
    </submittedName>
</protein>
<reference evidence="3 4" key="1">
    <citation type="journal article" date="2014" name="Int. J. Syst. Evol. Microbiol.">
        <title>Complete genome sequence of Corynebacterium casei LMG S-19264T (=DSM 44701T), isolated from a smear-ripened cheese.</title>
        <authorList>
            <consortium name="US DOE Joint Genome Institute (JGI-PGF)"/>
            <person name="Walter F."/>
            <person name="Albersmeier A."/>
            <person name="Kalinowski J."/>
            <person name="Ruckert C."/>
        </authorList>
    </citation>
    <scope>NUCLEOTIDE SEQUENCE [LARGE SCALE GENOMIC DNA]</scope>
    <source>
        <strain evidence="3 4">NBRC 112785</strain>
    </source>
</reference>
<dbReference type="PROSITE" id="PS51257">
    <property type="entry name" value="PROKAR_LIPOPROTEIN"/>
    <property type="match status" value="1"/>
</dbReference>
<dbReference type="AlphaFoldDB" id="A0AA37WYC0"/>
<proteinExistence type="predicted"/>
<evidence type="ECO:0000256" key="1">
    <source>
        <dbReference type="SAM" id="MobiDB-lite"/>
    </source>
</evidence>
<organism evidence="3 4">
    <name type="scientific">Paraferrimonas haliotis</name>
    <dbReference type="NCBI Taxonomy" id="2013866"/>
    <lineage>
        <taxon>Bacteria</taxon>
        <taxon>Pseudomonadati</taxon>
        <taxon>Pseudomonadota</taxon>
        <taxon>Gammaproteobacteria</taxon>
        <taxon>Alteromonadales</taxon>
        <taxon>Ferrimonadaceae</taxon>
        <taxon>Paraferrimonas</taxon>
    </lineage>
</organism>
<gene>
    <name evidence="3" type="ORF">GCM10007894_15770</name>
</gene>
<feature type="chain" id="PRO_5041390111" evidence="2">
    <location>
        <begin position="19"/>
        <end position="139"/>
    </location>
</feature>
<name>A0AA37WYC0_9GAMM</name>
<keyword evidence="4" id="KW-1185">Reference proteome</keyword>
<evidence type="ECO:0000313" key="3">
    <source>
        <dbReference type="EMBL" id="GLS83600.1"/>
    </source>
</evidence>
<feature type="compositionally biased region" description="Polar residues" evidence="1">
    <location>
        <begin position="50"/>
        <end position="60"/>
    </location>
</feature>
<keyword evidence="2" id="KW-0732">Signal</keyword>
<accession>A0AA37WYC0</accession>
<feature type="region of interest" description="Disordered" evidence="1">
    <location>
        <begin position="26"/>
        <end position="60"/>
    </location>
</feature>
<sequence length="139" mass="14972">MNKLCWIAAMMLSLSACNAEQTAPSTEQDKPAAVSAKVAAPTVVKASPPQSTSNSEAKNMQQGRVTYIDLEGGFYGVITPSGDKLLPTNLDRKYLVDGILLQFVAVPQPAMMGIQQWGTRVKLENVSQIGRTGSNDPRY</sequence>
<feature type="compositionally biased region" description="Low complexity" evidence="1">
    <location>
        <begin position="31"/>
        <end position="49"/>
    </location>
</feature>
<dbReference type="Proteomes" id="UP001157439">
    <property type="component" value="Unassembled WGS sequence"/>
</dbReference>
<dbReference type="RefSeq" id="WP_095498638.1">
    <property type="nucleotide sequence ID" value="NZ_BSPO01000003.1"/>
</dbReference>
<feature type="signal peptide" evidence="2">
    <location>
        <begin position="1"/>
        <end position="18"/>
    </location>
</feature>
<evidence type="ECO:0000313" key="4">
    <source>
        <dbReference type="Proteomes" id="UP001157439"/>
    </source>
</evidence>
<dbReference type="EMBL" id="BSPO01000003">
    <property type="protein sequence ID" value="GLS83600.1"/>
    <property type="molecule type" value="Genomic_DNA"/>
</dbReference>